<accession>A0A9D4E5D0</accession>
<evidence type="ECO:0000313" key="1">
    <source>
        <dbReference type="EMBL" id="KAH3772052.1"/>
    </source>
</evidence>
<dbReference type="Pfam" id="PF05380">
    <property type="entry name" value="Peptidase_A17"/>
    <property type="match status" value="1"/>
</dbReference>
<evidence type="ECO:0000313" key="2">
    <source>
        <dbReference type="Proteomes" id="UP000828390"/>
    </source>
</evidence>
<gene>
    <name evidence="1" type="ORF">DPMN_173384</name>
</gene>
<organism evidence="1 2">
    <name type="scientific">Dreissena polymorpha</name>
    <name type="common">Zebra mussel</name>
    <name type="synonym">Mytilus polymorpha</name>
    <dbReference type="NCBI Taxonomy" id="45954"/>
    <lineage>
        <taxon>Eukaryota</taxon>
        <taxon>Metazoa</taxon>
        <taxon>Spiralia</taxon>
        <taxon>Lophotrochozoa</taxon>
        <taxon>Mollusca</taxon>
        <taxon>Bivalvia</taxon>
        <taxon>Autobranchia</taxon>
        <taxon>Heteroconchia</taxon>
        <taxon>Euheterodonta</taxon>
        <taxon>Imparidentia</taxon>
        <taxon>Neoheterodontei</taxon>
        <taxon>Myida</taxon>
        <taxon>Dreissenoidea</taxon>
        <taxon>Dreissenidae</taxon>
        <taxon>Dreissena</taxon>
    </lineage>
</organism>
<reference evidence="1" key="1">
    <citation type="journal article" date="2019" name="bioRxiv">
        <title>The Genome of the Zebra Mussel, Dreissena polymorpha: A Resource for Invasive Species Research.</title>
        <authorList>
            <person name="McCartney M.A."/>
            <person name="Auch B."/>
            <person name="Kono T."/>
            <person name="Mallez S."/>
            <person name="Zhang Y."/>
            <person name="Obille A."/>
            <person name="Becker A."/>
            <person name="Abrahante J.E."/>
            <person name="Garbe J."/>
            <person name="Badalamenti J.P."/>
            <person name="Herman A."/>
            <person name="Mangelson H."/>
            <person name="Liachko I."/>
            <person name="Sullivan S."/>
            <person name="Sone E.D."/>
            <person name="Koren S."/>
            <person name="Silverstein K.A.T."/>
            <person name="Beckman K.B."/>
            <person name="Gohl D.M."/>
        </authorList>
    </citation>
    <scope>NUCLEOTIDE SEQUENCE</scope>
    <source>
        <strain evidence="1">Duluth1</strain>
        <tissue evidence="1">Whole animal</tissue>
    </source>
</reference>
<sequence>MIPCQQNLKPSGSNGELIYETSGLFRFLEATSVRTSPQSMDRVESHVFSDASESSIAAVSYMVGFRVSGEISDGFVSEKAKVAPASGHTIPRLQ</sequence>
<proteinExistence type="predicted"/>
<dbReference type="AlphaFoldDB" id="A0A9D4E5D0"/>
<protein>
    <submittedName>
        <fullName evidence="1">Uncharacterized protein</fullName>
    </submittedName>
</protein>
<dbReference type="InterPro" id="IPR008042">
    <property type="entry name" value="Retrotrans_Pao"/>
</dbReference>
<reference evidence="1" key="2">
    <citation type="submission" date="2020-11" db="EMBL/GenBank/DDBJ databases">
        <authorList>
            <person name="McCartney M.A."/>
            <person name="Auch B."/>
            <person name="Kono T."/>
            <person name="Mallez S."/>
            <person name="Becker A."/>
            <person name="Gohl D.M."/>
            <person name="Silverstein K.A.T."/>
            <person name="Koren S."/>
            <person name="Bechman K.B."/>
            <person name="Herman A."/>
            <person name="Abrahante J.E."/>
            <person name="Garbe J."/>
        </authorList>
    </citation>
    <scope>NUCLEOTIDE SEQUENCE</scope>
    <source>
        <strain evidence="1">Duluth1</strain>
        <tissue evidence="1">Whole animal</tissue>
    </source>
</reference>
<keyword evidence="2" id="KW-1185">Reference proteome</keyword>
<dbReference type="EMBL" id="JAIWYP010000009">
    <property type="protein sequence ID" value="KAH3772052.1"/>
    <property type="molecule type" value="Genomic_DNA"/>
</dbReference>
<name>A0A9D4E5D0_DREPO</name>
<dbReference type="Proteomes" id="UP000828390">
    <property type="component" value="Unassembled WGS sequence"/>
</dbReference>
<comment type="caution">
    <text evidence="1">The sequence shown here is derived from an EMBL/GenBank/DDBJ whole genome shotgun (WGS) entry which is preliminary data.</text>
</comment>